<dbReference type="RefSeq" id="WP_347436669.1">
    <property type="nucleotide sequence ID" value="NZ_CP089291.1"/>
</dbReference>
<dbReference type="Proteomes" id="UP000830167">
    <property type="component" value="Chromosome"/>
</dbReference>
<name>A0ABY4CIX3_9BACL</name>
<reference evidence="1" key="1">
    <citation type="submission" date="2021-12" db="EMBL/GenBank/DDBJ databases">
        <title>Alicyclobacillaceae gen. nov., sp. nov., isolated from chalcocite enrichment system.</title>
        <authorList>
            <person name="Jiang Z."/>
        </authorList>
    </citation>
    <scope>NUCLEOTIDE SEQUENCE</scope>
    <source>
        <strain evidence="1">MYW30-H2</strain>
    </source>
</reference>
<gene>
    <name evidence="1" type="ORF">LSG31_19225</name>
</gene>
<organism evidence="1 2">
    <name type="scientific">Fodinisporobacter ferrooxydans</name>
    <dbReference type="NCBI Taxonomy" id="2901836"/>
    <lineage>
        <taxon>Bacteria</taxon>
        <taxon>Bacillati</taxon>
        <taxon>Bacillota</taxon>
        <taxon>Bacilli</taxon>
        <taxon>Bacillales</taxon>
        <taxon>Alicyclobacillaceae</taxon>
        <taxon>Fodinisporobacter</taxon>
    </lineage>
</organism>
<evidence type="ECO:0000313" key="1">
    <source>
        <dbReference type="EMBL" id="UOF89974.1"/>
    </source>
</evidence>
<sequence length="104" mass="11831">MFKIRNLVLIFGILILLAITNPAKTEYVSWIKEKAMEKSNSMLQKGLVSLLGDKMFENATKTQNYGVFTIFETDLEGSRVQVLGIFHNFIPLRKIESKTTSALF</sequence>
<evidence type="ECO:0000313" key="2">
    <source>
        <dbReference type="Proteomes" id="UP000830167"/>
    </source>
</evidence>
<keyword evidence="2" id="KW-1185">Reference proteome</keyword>
<accession>A0ABY4CIX3</accession>
<dbReference type="EMBL" id="CP089291">
    <property type="protein sequence ID" value="UOF89974.1"/>
    <property type="molecule type" value="Genomic_DNA"/>
</dbReference>
<protein>
    <submittedName>
        <fullName evidence="1">DUF4359 domain-containing protein</fullName>
    </submittedName>
</protein>
<proteinExistence type="predicted"/>